<dbReference type="Proteomes" id="UP000789901">
    <property type="component" value="Unassembled WGS sequence"/>
</dbReference>
<organism evidence="2 3">
    <name type="scientific">Gigaspora margarita</name>
    <dbReference type="NCBI Taxonomy" id="4874"/>
    <lineage>
        <taxon>Eukaryota</taxon>
        <taxon>Fungi</taxon>
        <taxon>Fungi incertae sedis</taxon>
        <taxon>Mucoromycota</taxon>
        <taxon>Glomeromycotina</taxon>
        <taxon>Glomeromycetes</taxon>
        <taxon>Diversisporales</taxon>
        <taxon>Gigasporaceae</taxon>
        <taxon>Gigaspora</taxon>
    </lineage>
</organism>
<proteinExistence type="predicted"/>
<dbReference type="EMBL" id="CAJVQB010003243">
    <property type="protein sequence ID" value="CAG8602246.1"/>
    <property type="molecule type" value="Genomic_DNA"/>
</dbReference>
<feature type="compositionally biased region" description="Polar residues" evidence="1">
    <location>
        <begin position="1"/>
        <end position="24"/>
    </location>
</feature>
<dbReference type="PANTHER" id="PTHR45786">
    <property type="entry name" value="DNA BINDING PROTEIN-LIKE"/>
    <property type="match status" value="1"/>
</dbReference>
<gene>
    <name evidence="2" type="ORF">GMARGA_LOCUS6944</name>
</gene>
<comment type="caution">
    <text evidence="2">The sequence shown here is derived from an EMBL/GenBank/DDBJ whole genome shotgun (WGS) entry which is preliminary data.</text>
</comment>
<dbReference type="PANTHER" id="PTHR45786:SF74">
    <property type="entry name" value="ATP-DEPENDENT DNA HELICASE"/>
    <property type="match status" value="1"/>
</dbReference>
<sequence>MTNFRSNLEPLTTKTLPNHYTKTLPNRYFKRKETPELEKTPEDQKRRKSRKYYAVKTYYNNLKNSNEITNNPIEDLLDLIFAFKNSNMVIENHYPPDRIHLPIQSQFVQKHHRKNYNLARSTIDNFKPTVIYEKHVVRSRHKSCFSPLGNAPESIIKLLIQDSLTTEELYLKYICSFNSIFSFTSMGASIDPKLANGAHGVYTYHLQGAIYHQIGQPIMLRFLSSQDFDIRHYNRSTANKIAVLLIDNNAD</sequence>
<feature type="non-terminal residue" evidence="2">
    <location>
        <position position="251"/>
    </location>
</feature>
<reference evidence="2 3" key="1">
    <citation type="submission" date="2021-06" db="EMBL/GenBank/DDBJ databases">
        <authorList>
            <person name="Kallberg Y."/>
            <person name="Tangrot J."/>
            <person name="Rosling A."/>
        </authorList>
    </citation>
    <scope>NUCLEOTIDE SEQUENCE [LARGE SCALE GENOMIC DNA]</scope>
    <source>
        <strain evidence="2 3">120-4 pot B 10/14</strain>
    </source>
</reference>
<feature type="region of interest" description="Disordered" evidence="1">
    <location>
        <begin position="1"/>
        <end position="49"/>
    </location>
</feature>
<evidence type="ECO:0000256" key="1">
    <source>
        <dbReference type="SAM" id="MobiDB-lite"/>
    </source>
</evidence>
<protein>
    <submittedName>
        <fullName evidence="2">19398_t:CDS:1</fullName>
    </submittedName>
</protein>
<feature type="compositionally biased region" description="Basic and acidic residues" evidence="1">
    <location>
        <begin position="31"/>
        <end position="45"/>
    </location>
</feature>
<name>A0ABN7UI26_GIGMA</name>
<evidence type="ECO:0000313" key="3">
    <source>
        <dbReference type="Proteomes" id="UP000789901"/>
    </source>
</evidence>
<accession>A0ABN7UI26</accession>
<keyword evidence="3" id="KW-1185">Reference proteome</keyword>
<evidence type="ECO:0000313" key="2">
    <source>
        <dbReference type="EMBL" id="CAG8602246.1"/>
    </source>
</evidence>